<reference evidence="3 4" key="1">
    <citation type="submission" date="2019-07" db="EMBL/GenBank/DDBJ databases">
        <title>Whole genome shotgun sequence of Oceanithermus desulfurans NBRC 100063.</title>
        <authorList>
            <person name="Hosoyama A."/>
            <person name="Uohara A."/>
            <person name="Ohji S."/>
            <person name="Ichikawa N."/>
        </authorList>
    </citation>
    <scope>NUCLEOTIDE SEQUENCE [LARGE SCALE GENOMIC DNA]</scope>
    <source>
        <strain evidence="3 4">NBRC 100063</strain>
    </source>
</reference>
<evidence type="ECO:0008006" key="5">
    <source>
        <dbReference type="Google" id="ProtNLM"/>
    </source>
</evidence>
<dbReference type="PANTHER" id="PTHR43566:SF2">
    <property type="entry name" value="DUF4143 DOMAIN-CONTAINING PROTEIN"/>
    <property type="match status" value="1"/>
</dbReference>
<dbReference type="SUPFAM" id="SSF52540">
    <property type="entry name" value="P-loop containing nucleoside triphosphate hydrolases"/>
    <property type="match status" value="1"/>
</dbReference>
<name>A0A511RK05_9DEIN</name>
<sequence length="407" mass="44449">MFPRYLTPRLTAALNRSPVVYLTGARQVGKTTLVRRLAGDRGMAYYTLDDPAVLAAARADPVGFVTGLAGPVVIDEVQRAPDLLLAVKMAVDSDRRPGRFLLTGSVGFKSRSEAAAALVGRAEFLTLRPPAQGELERSNRNFVAGLWAGDARELMRPGNGRSLVPRVCAGGYPPVQGKNEADRTAWFASYLAALIERDLMSLARIEYPERALALLRAVAAATATPQNVGSLAAELGLPAATARRYEELFERLFLVERLPAWTASLKKQLTRRPKLVVNDTGLAVYLLRMNCEGLDQRPEILGRLVESFVLADLAKQASWLDPEPQRFHYRTRAGAEVDAVLEHTDGRVVGVEVKLAGKLPRRALSGLKALREDVGERFHLGIVLYTGTQPLPLGERMLALPIAALWS</sequence>
<organism evidence="3 4">
    <name type="scientific">Oceanithermus desulfurans NBRC 100063</name>
    <dbReference type="NCBI Taxonomy" id="1227550"/>
    <lineage>
        <taxon>Bacteria</taxon>
        <taxon>Thermotogati</taxon>
        <taxon>Deinococcota</taxon>
        <taxon>Deinococci</taxon>
        <taxon>Thermales</taxon>
        <taxon>Thermaceae</taxon>
        <taxon>Oceanithermus</taxon>
    </lineage>
</organism>
<dbReference type="Pfam" id="PF13173">
    <property type="entry name" value="AAA_14"/>
    <property type="match status" value="1"/>
</dbReference>
<feature type="domain" description="DUF4143" evidence="2">
    <location>
        <begin position="196"/>
        <end position="355"/>
    </location>
</feature>
<dbReference type="GO" id="GO:0006355">
    <property type="term" value="P:regulation of DNA-templated transcription"/>
    <property type="evidence" value="ECO:0007669"/>
    <property type="project" value="InterPro"/>
</dbReference>
<evidence type="ECO:0000259" key="2">
    <source>
        <dbReference type="Pfam" id="PF13635"/>
    </source>
</evidence>
<accession>A0A511RK05</accession>
<dbReference type="PANTHER" id="PTHR43566">
    <property type="entry name" value="CONSERVED PROTEIN"/>
    <property type="match status" value="1"/>
</dbReference>
<dbReference type="InterPro" id="IPR041682">
    <property type="entry name" value="AAA_14"/>
</dbReference>
<evidence type="ECO:0000313" key="3">
    <source>
        <dbReference type="EMBL" id="GEM89981.1"/>
    </source>
</evidence>
<dbReference type="AlphaFoldDB" id="A0A511RK05"/>
<dbReference type="InterPro" id="IPR027417">
    <property type="entry name" value="P-loop_NTPase"/>
</dbReference>
<gene>
    <name evidence="3" type="ORF">ODE01S_14150</name>
</gene>
<evidence type="ECO:0000313" key="4">
    <source>
        <dbReference type="Proteomes" id="UP000321827"/>
    </source>
</evidence>
<comment type="caution">
    <text evidence="3">The sequence shown here is derived from an EMBL/GenBank/DDBJ whole genome shotgun (WGS) entry which is preliminary data.</text>
</comment>
<dbReference type="InterPro" id="IPR025420">
    <property type="entry name" value="DUF4143"/>
</dbReference>
<proteinExistence type="predicted"/>
<dbReference type="Pfam" id="PF13635">
    <property type="entry name" value="DUF4143"/>
    <property type="match status" value="1"/>
</dbReference>
<dbReference type="OrthoDB" id="9801684at2"/>
<dbReference type="Proteomes" id="UP000321827">
    <property type="component" value="Unassembled WGS sequence"/>
</dbReference>
<dbReference type="RefSeq" id="WP_147147312.1">
    <property type="nucleotide sequence ID" value="NZ_BJXN01000008.1"/>
</dbReference>
<dbReference type="EMBL" id="BJXN01000008">
    <property type="protein sequence ID" value="GEM89981.1"/>
    <property type="molecule type" value="Genomic_DNA"/>
</dbReference>
<protein>
    <recommendedName>
        <fullName evidence="5">ATPase</fullName>
    </recommendedName>
</protein>
<feature type="domain" description="AAA" evidence="1">
    <location>
        <begin position="17"/>
        <end position="135"/>
    </location>
</feature>
<evidence type="ECO:0000259" key="1">
    <source>
        <dbReference type="Pfam" id="PF13173"/>
    </source>
</evidence>
<dbReference type="GO" id="GO:0003677">
    <property type="term" value="F:DNA binding"/>
    <property type="evidence" value="ECO:0007669"/>
    <property type="project" value="InterPro"/>
</dbReference>